<dbReference type="GO" id="GO:0005737">
    <property type="term" value="C:cytoplasm"/>
    <property type="evidence" value="ECO:0007669"/>
    <property type="project" value="TreeGrafter"/>
</dbReference>
<dbReference type="OrthoDB" id="9932926at2759"/>
<protein>
    <recommendedName>
        <fullName evidence="2">SH3 domain-binding glutamic acid-rich-like protein</fullName>
    </recommendedName>
</protein>
<dbReference type="PROSITE" id="PS51354">
    <property type="entry name" value="GLUTAREDOXIN_2"/>
    <property type="match status" value="1"/>
</dbReference>
<dbReference type="PANTHER" id="PTHR12232:SF0">
    <property type="entry name" value="THIOREDOXIN DOMAIN-CONTAINING PROTEIN"/>
    <property type="match status" value="1"/>
</dbReference>
<evidence type="ECO:0000256" key="2">
    <source>
        <dbReference type="PIRNR" id="PIRNR008142"/>
    </source>
</evidence>
<dbReference type="InterPro" id="IPR006993">
    <property type="entry name" value="Glut_rich_SH3-bd"/>
</dbReference>
<dbReference type="InterPro" id="IPR036249">
    <property type="entry name" value="Thioredoxin-like_sf"/>
</dbReference>
<comment type="similarity">
    <text evidence="1 2">Belongs to the SH3BGR family.</text>
</comment>
<dbReference type="SUPFAM" id="SSF52833">
    <property type="entry name" value="Thioredoxin-like"/>
    <property type="match status" value="1"/>
</dbReference>
<dbReference type="PIRSF" id="PIRSF008142">
    <property type="entry name" value="SH3-bind_E-rich_L"/>
    <property type="match status" value="1"/>
</dbReference>
<evidence type="ECO:0000313" key="3">
    <source>
        <dbReference type="EMBL" id="KAJ8027174.1"/>
    </source>
</evidence>
<comment type="caution">
    <text evidence="3">The sequence shown here is derived from an EMBL/GenBank/DDBJ whole genome shotgun (WGS) entry which is preliminary data.</text>
</comment>
<keyword evidence="4" id="KW-1185">Reference proteome</keyword>
<accession>A0A9Q0YRG2</accession>
<gene>
    <name evidence="3" type="ORF">HOLleu_32238</name>
</gene>
<dbReference type="PANTHER" id="PTHR12232">
    <property type="entry name" value="SH3 DOMAIN-BINDING GLUTAMIC ACID-RICH-LIKE PROTEIN"/>
    <property type="match status" value="1"/>
</dbReference>
<evidence type="ECO:0000313" key="4">
    <source>
        <dbReference type="Proteomes" id="UP001152320"/>
    </source>
</evidence>
<dbReference type="InterPro" id="IPR051033">
    <property type="entry name" value="SH3BGR"/>
</dbReference>
<name>A0A9Q0YRG2_HOLLE</name>
<dbReference type="EMBL" id="JAIZAY010000016">
    <property type="protein sequence ID" value="KAJ8027174.1"/>
    <property type="molecule type" value="Genomic_DNA"/>
</dbReference>
<sequence>MPIKVYYTSTASSSKLEGNQRKIDMILTAKKIEFEKLDVASSEENKKKMRELMGDDKAVAPQIFNDDQYCGNFEKFEEANESDTLKEFLKLE</sequence>
<dbReference type="Pfam" id="PF04908">
    <property type="entry name" value="SH3BGR"/>
    <property type="match status" value="1"/>
</dbReference>
<reference evidence="3" key="1">
    <citation type="submission" date="2021-10" db="EMBL/GenBank/DDBJ databases">
        <title>Tropical sea cucumber genome reveals ecological adaptation and Cuvierian tubules defense mechanism.</title>
        <authorList>
            <person name="Chen T."/>
        </authorList>
    </citation>
    <scope>NUCLEOTIDE SEQUENCE</scope>
    <source>
        <strain evidence="3">Nanhai2018</strain>
        <tissue evidence="3">Muscle</tissue>
    </source>
</reference>
<dbReference type="Proteomes" id="UP001152320">
    <property type="component" value="Chromosome 16"/>
</dbReference>
<dbReference type="Gene3D" id="3.40.30.10">
    <property type="entry name" value="Glutaredoxin"/>
    <property type="match status" value="1"/>
</dbReference>
<evidence type="ECO:0000256" key="1">
    <source>
        <dbReference type="ARBA" id="ARBA00007764"/>
    </source>
</evidence>
<dbReference type="AlphaFoldDB" id="A0A9Q0YRG2"/>
<proteinExistence type="inferred from homology"/>
<organism evidence="3 4">
    <name type="scientific">Holothuria leucospilota</name>
    <name type="common">Black long sea cucumber</name>
    <name type="synonym">Mertensiothuria leucospilota</name>
    <dbReference type="NCBI Taxonomy" id="206669"/>
    <lineage>
        <taxon>Eukaryota</taxon>
        <taxon>Metazoa</taxon>
        <taxon>Echinodermata</taxon>
        <taxon>Eleutherozoa</taxon>
        <taxon>Echinozoa</taxon>
        <taxon>Holothuroidea</taxon>
        <taxon>Aspidochirotacea</taxon>
        <taxon>Aspidochirotida</taxon>
        <taxon>Holothuriidae</taxon>
        <taxon>Holothuria</taxon>
    </lineage>
</organism>